<dbReference type="EMBL" id="JARJCM010000007">
    <property type="protein sequence ID" value="KAJ7044211.1"/>
    <property type="molecule type" value="Genomic_DNA"/>
</dbReference>
<evidence type="ECO:0000313" key="2">
    <source>
        <dbReference type="EMBL" id="KAJ7044211.1"/>
    </source>
</evidence>
<gene>
    <name evidence="2" type="ORF">C8F04DRAFT_1389172</name>
    <name evidence="1" type="ORF">C8F04DRAFT_1404214</name>
</gene>
<comment type="caution">
    <text evidence="1">The sequence shown here is derived from an EMBL/GenBank/DDBJ whole genome shotgun (WGS) entry which is preliminary data.</text>
</comment>
<dbReference type="AlphaFoldDB" id="A0AAD6S2Z8"/>
<organism evidence="1 3">
    <name type="scientific">Mycena alexandri</name>
    <dbReference type="NCBI Taxonomy" id="1745969"/>
    <lineage>
        <taxon>Eukaryota</taxon>
        <taxon>Fungi</taxon>
        <taxon>Dikarya</taxon>
        <taxon>Basidiomycota</taxon>
        <taxon>Agaricomycotina</taxon>
        <taxon>Agaricomycetes</taxon>
        <taxon>Agaricomycetidae</taxon>
        <taxon>Agaricales</taxon>
        <taxon>Marasmiineae</taxon>
        <taxon>Mycenaceae</taxon>
        <taxon>Mycena</taxon>
    </lineage>
</organism>
<name>A0AAD6S2Z8_9AGAR</name>
<sequence length="204" mass="22710">MAPFLASLDPSTEVTLGKECQNNTGRITQYYMENAEGSPSNVRLVGVLSAIVDREGKPRILVLAPPDSDAVIARDIFKRQLAVLHNVMSRDTTDSERPIINRELWCSVSSKHIGMIYARIYEQTHLTMFNVCNKVKQSPIDIIAPEIPVSEVLEPLGIGSIVVCDVQMFRADIALAQPSAAHEVFARIHGIRVSHVIQMYRTEQ</sequence>
<keyword evidence="3" id="KW-1185">Reference proteome</keyword>
<evidence type="ECO:0000313" key="1">
    <source>
        <dbReference type="EMBL" id="KAJ7019548.1"/>
    </source>
</evidence>
<proteinExistence type="predicted"/>
<dbReference type="Proteomes" id="UP001218188">
    <property type="component" value="Unassembled WGS sequence"/>
</dbReference>
<reference evidence="1" key="1">
    <citation type="submission" date="2023-03" db="EMBL/GenBank/DDBJ databases">
        <title>Massive genome expansion in bonnet fungi (Mycena s.s.) driven by repeated elements and novel gene families across ecological guilds.</title>
        <authorList>
            <consortium name="Lawrence Berkeley National Laboratory"/>
            <person name="Harder C.B."/>
            <person name="Miyauchi S."/>
            <person name="Viragh M."/>
            <person name="Kuo A."/>
            <person name="Thoen E."/>
            <person name="Andreopoulos B."/>
            <person name="Lu D."/>
            <person name="Skrede I."/>
            <person name="Drula E."/>
            <person name="Henrissat B."/>
            <person name="Morin E."/>
            <person name="Kohler A."/>
            <person name="Barry K."/>
            <person name="LaButti K."/>
            <person name="Morin E."/>
            <person name="Salamov A."/>
            <person name="Lipzen A."/>
            <person name="Mereny Z."/>
            <person name="Hegedus B."/>
            <person name="Baldrian P."/>
            <person name="Stursova M."/>
            <person name="Weitz H."/>
            <person name="Taylor A."/>
            <person name="Grigoriev I.V."/>
            <person name="Nagy L.G."/>
            <person name="Martin F."/>
            <person name="Kauserud H."/>
        </authorList>
    </citation>
    <scope>NUCLEOTIDE SEQUENCE</scope>
    <source>
        <strain evidence="1">CBHHK200</strain>
    </source>
</reference>
<dbReference type="EMBL" id="JARJCM010000290">
    <property type="protein sequence ID" value="KAJ7019548.1"/>
    <property type="molecule type" value="Genomic_DNA"/>
</dbReference>
<protein>
    <submittedName>
        <fullName evidence="1">Uncharacterized protein</fullName>
    </submittedName>
</protein>
<accession>A0AAD6S2Z8</accession>
<evidence type="ECO:0000313" key="3">
    <source>
        <dbReference type="Proteomes" id="UP001218188"/>
    </source>
</evidence>